<evidence type="ECO:0000313" key="3">
    <source>
        <dbReference type="Proteomes" id="UP000886520"/>
    </source>
</evidence>
<protein>
    <submittedName>
        <fullName evidence="2">Uncharacterized protein</fullName>
    </submittedName>
</protein>
<gene>
    <name evidence="2" type="ORF">GOP47_0005913</name>
</gene>
<dbReference type="AlphaFoldDB" id="A0A9D4V2S3"/>
<evidence type="ECO:0000313" key="2">
    <source>
        <dbReference type="EMBL" id="KAI5078242.1"/>
    </source>
</evidence>
<name>A0A9D4V2S3_ADICA</name>
<proteinExistence type="predicted"/>
<reference evidence="2" key="1">
    <citation type="submission" date="2021-01" db="EMBL/GenBank/DDBJ databases">
        <title>Adiantum capillus-veneris genome.</title>
        <authorList>
            <person name="Fang Y."/>
            <person name="Liao Q."/>
        </authorList>
    </citation>
    <scope>NUCLEOTIDE SEQUENCE</scope>
    <source>
        <strain evidence="2">H3</strain>
        <tissue evidence="2">Leaf</tissue>
    </source>
</reference>
<sequence length="338" mass="39661">MSVLSLVIEIYYSEEKQIIHIEDVFHENQRPFEEADNVRNGQVDSRMNGEVMDRERNEEEEVIDLFLGSIENVCRITNEESKQEQVSKIRCTQEEFATTTMNNSVSEELSPRRSTDGNMQLANLVEIVSQQCTQQFQSENQWVVAQKMHVGSRKEDHVEDQQYQQDKRQQGKEEQHEVREQSLAETLVTSILPQKCVHEAQEDYSFSTDRSVMLIGNSHTFEEESCQQQMEDVHANVDIKAEFCHFKRTSKQMSKEDVKRAKQQLQQGPEDDSSITEEIEDDDIHIGSWRWHSILRQFHIDGYEEILRQNFHLIKQMELNFIMAIVKPFVNLGVKQMM</sequence>
<evidence type="ECO:0000256" key="1">
    <source>
        <dbReference type="SAM" id="MobiDB-lite"/>
    </source>
</evidence>
<comment type="caution">
    <text evidence="2">The sequence shown here is derived from an EMBL/GenBank/DDBJ whole genome shotgun (WGS) entry which is preliminary data.</text>
</comment>
<dbReference type="EMBL" id="JABFUD020000006">
    <property type="protein sequence ID" value="KAI5078242.1"/>
    <property type="molecule type" value="Genomic_DNA"/>
</dbReference>
<keyword evidence="3" id="KW-1185">Reference proteome</keyword>
<organism evidence="2 3">
    <name type="scientific">Adiantum capillus-veneris</name>
    <name type="common">Maidenhair fern</name>
    <dbReference type="NCBI Taxonomy" id="13818"/>
    <lineage>
        <taxon>Eukaryota</taxon>
        <taxon>Viridiplantae</taxon>
        <taxon>Streptophyta</taxon>
        <taxon>Embryophyta</taxon>
        <taxon>Tracheophyta</taxon>
        <taxon>Polypodiopsida</taxon>
        <taxon>Polypodiidae</taxon>
        <taxon>Polypodiales</taxon>
        <taxon>Pteridineae</taxon>
        <taxon>Pteridaceae</taxon>
        <taxon>Vittarioideae</taxon>
        <taxon>Adiantum</taxon>
    </lineage>
</organism>
<feature type="region of interest" description="Disordered" evidence="1">
    <location>
        <begin position="153"/>
        <end position="180"/>
    </location>
</feature>
<dbReference type="Proteomes" id="UP000886520">
    <property type="component" value="Chromosome 6"/>
</dbReference>
<dbReference type="OrthoDB" id="1985923at2759"/>
<accession>A0A9D4V2S3</accession>